<dbReference type="Pfam" id="PF13733">
    <property type="entry name" value="Glyco_transf_7N"/>
    <property type="match status" value="1"/>
</dbReference>
<comment type="cofactor">
    <cofactor evidence="1 16">
        <name>Mn(2+)</name>
        <dbReference type="ChEBI" id="CHEBI:29035"/>
    </cofactor>
</comment>
<dbReference type="PROSITE" id="PS51257">
    <property type="entry name" value="PROKAR_LIPOPROTEIN"/>
    <property type="match status" value="1"/>
</dbReference>
<dbReference type="PRINTS" id="PR02050">
    <property type="entry name" value="B14GALTRFASE"/>
</dbReference>
<dbReference type="InterPro" id="IPR027791">
    <property type="entry name" value="Galactosyl_T_C"/>
</dbReference>
<evidence type="ECO:0000256" key="1">
    <source>
        <dbReference type="ARBA" id="ARBA00001936"/>
    </source>
</evidence>
<evidence type="ECO:0000256" key="13">
    <source>
        <dbReference type="ARBA" id="ARBA00023180"/>
    </source>
</evidence>
<evidence type="ECO:0000256" key="11">
    <source>
        <dbReference type="ARBA" id="ARBA00023034"/>
    </source>
</evidence>
<evidence type="ECO:0000256" key="4">
    <source>
        <dbReference type="ARBA" id="ARBA00005735"/>
    </source>
</evidence>
<dbReference type="PANTHER" id="PTHR19300:SF30">
    <property type="entry name" value="BETA-1,4-GALACTOSYLTRANSFERASE 7"/>
    <property type="match status" value="1"/>
</dbReference>
<dbReference type="InterPro" id="IPR029044">
    <property type="entry name" value="Nucleotide-diphossugar_trans"/>
</dbReference>
<keyword evidence="14 16" id="KW-0464">Manganese</keyword>
<gene>
    <name evidence="19" type="ORF">TSAR_006220</name>
</gene>
<keyword evidence="8 16" id="KW-0479">Metal-binding</keyword>
<dbReference type="OrthoDB" id="6020664at2759"/>
<feature type="transmembrane region" description="Helical" evidence="16">
    <location>
        <begin position="12"/>
        <end position="34"/>
    </location>
</feature>
<dbReference type="GO" id="GO:0046525">
    <property type="term" value="F:xylosylprotein 4-beta-galactosyltransferase activity"/>
    <property type="evidence" value="ECO:0007669"/>
    <property type="project" value="UniProtKB-EC"/>
</dbReference>
<dbReference type="AlphaFoldDB" id="A0A232F317"/>
<keyword evidence="13 16" id="KW-0325">Glycoprotein</keyword>
<sequence>MEALLRSLKFKYIFTCILITFMISCLISIASISIEECKCNKIEETEQSEQQAHGKVSKHHKHHLAILVPFRDRFEELLIFAPHMKKFLDKQDIDYHIFILNQIDRYRFNRASLINVGFLEVKKDFDYIAMHDVDLLPMNDELRYFYPEKGPLHISSPELHPRYHYPTFIGGILLVKREHFLQVNGMSNKYWGWGLEDDEFYVRLKEAGLNVTRPPNLLTGIQSTFKHIHDRNHRKRDMVKCFNQREVTRKRDRQTGLNNVSYKLENAINATIANTSITILNISLMCDESITPWCICDSVSIAKDKKLKDKKKIQ</sequence>
<comment type="function">
    <text evidence="16">Catalyzes the transfer of galactose onto proteins or lipids.</text>
</comment>
<dbReference type="InterPro" id="IPR003859">
    <property type="entry name" value="Galactosyl_T"/>
</dbReference>
<feature type="domain" description="Galactosyltransferase N-terminal" evidence="18">
    <location>
        <begin position="36"/>
        <end position="144"/>
    </location>
</feature>
<dbReference type="GO" id="GO:0000139">
    <property type="term" value="C:Golgi membrane"/>
    <property type="evidence" value="ECO:0007669"/>
    <property type="project" value="UniProtKB-SubCell"/>
</dbReference>
<keyword evidence="9 16" id="KW-0735">Signal-anchor</keyword>
<dbReference type="FunFam" id="3.90.550.10:FF:000062">
    <property type="entry name" value="beta-1,4-galactosyltransferase 7 isoform X1"/>
    <property type="match status" value="1"/>
</dbReference>
<keyword evidence="5 16" id="KW-0328">Glycosyltransferase</keyword>
<comment type="similarity">
    <text evidence="4 16">Belongs to the glycosyltransferase 7 family.</text>
</comment>
<dbReference type="InterPro" id="IPR027995">
    <property type="entry name" value="Galactosyl_T_N"/>
</dbReference>
<dbReference type="GO" id="GO:0005975">
    <property type="term" value="P:carbohydrate metabolic process"/>
    <property type="evidence" value="ECO:0007669"/>
    <property type="project" value="InterPro"/>
</dbReference>
<organism evidence="19 20">
    <name type="scientific">Trichomalopsis sarcophagae</name>
    <dbReference type="NCBI Taxonomy" id="543379"/>
    <lineage>
        <taxon>Eukaryota</taxon>
        <taxon>Metazoa</taxon>
        <taxon>Ecdysozoa</taxon>
        <taxon>Arthropoda</taxon>
        <taxon>Hexapoda</taxon>
        <taxon>Insecta</taxon>
        <taxon>Pterygota</taxon>
        <taxon>Neoptera</taxon>
        <taxon>Endopterygota</taxon>
        <taxon>Hymenoptera</taxon>
        <taxon>Apocrita</taxon>
        <taxon>Proctotrupomorpha</taxon>
        <taxon>Chalcidoidea</taxon>
        <taxon>Pteromalidae</taxon>
        <taxon>Pteromalinae</taxon>
        <taxon>Trichomalopsis</taxon>
    </lineage>
</organism>
<evidence type="ECO:0000256" key="3">
    <source>
        <dbReference type="ARBA" id="ARBA00004922"/>
    </source>
</evidence>
<dbReference type="EMBL" id="NNAY01001167">
    <property type="protein sequence ID" value="OXU24909.1"/>
    <property type="molecule type" value="Genomic_DNA"/>
</dbReference>
<keyword evidence="7 16" id="KW-0812">Transmembrane</keyword>
<evidence type="ECO:0000256" key="7">
    <source>
        <dbReference type="ARBA" id="ARBA00022692"/>
    </source>
</evidence>
<evidence type="ECO:0000256" key="5">
    <source>
        <dbReference type="ARBA" id="ARBA00022676"/>
    </source>
</evidence>
<keyword evidence="6 16" id="KW-0808">Transferase</keyword>
<evidence type="ECO:0000313" key="19">
    <source>
        <dbReference type="EMBL" id="OXU24909.1"/>
    </source>
</evidence>
<evidence type="ECO:0000259" key="18">
    <source>
        <dbReference type="Pfam" id="PF13733"/>
    </source>
</evidence>
<dbReference type="Proteomes" id="UP000215335">
    <property type="component" value="Unassembled WGS sequence"/>
</dbReference>
<name>A0A232F317_9HYME</name>
<dbReference type="PANTHER" id="PTHR19300">
    <property type="entry name" value="BETA-1,4-GALACTOSYLTRANSFERASE"/>
    <property type="match status" value="1"/>
</dbReference>
<dbReference type="GO" id="GO:0030166">
    <property type="term" value="P:proteoglycan biosynthetic process"/>
    <property type="evidence" value="ECO:0007669"/>
    <property type="project" value="TreeGrafter"/>
</dbReference>
<evidence type="ECO:0000256" key="15">
    <source>
        <dbReference type="ARBA" id="ARBA00051458"/>
    </source>
</evidence>
<evidence type="ECO:0000256" key="6">
    <source>
        <dbReference type="ARBA" id="ARBA00022679"/>
    </source>
</evidence>
<evidence type="ECO:0000313" key="20">
    <source>
        <dbReference type="Proteomes" id="UP000215335"/>
    </source>
</evidence>
<comment type="caution">
    <text evidence="19">The sequence shown here is derived from an EMBL/GenBank/DDBJ whole genome shotgun (WGS) entry which is preliminary data.</text>
</comment>
<evidence type="ECO:0000259" key="17">
    <source>
        <dbReference type="Pfam" id="PF02709"/>
    </source>
</evidence>
<dbReference type="UniPathway" id="UPA00378"/>
<keyword evidence="20" id="KW-1185">Reference proteome</keyword>
<comment type="catalytic activity">
    <reaction evidence="15">
        <text>3-O-(beta-D-xylosyl)-L-seryl-[protein] + UDP-alpha-D-galactose = 3-O-(beta-D-galactosyl-(1-&gt;4)-beta-D-xylosyl)-L-seryl-[protein] + UDP + H(+)</text>
        <dbReference type="Rhea" id="RHEA:15297"/>
        <dbReference type="Rhea" id="RHEA-COMP:12567"/>
        <dbReference type="Rhea" id="RHEA-COMP:12570"/>
        <dbReference type="ChEBI" id="CHEBI:15378"/>
        <dbReference type="ChEBI" id="CHEBI:58223"/>
        <dbReference type="ChEBI" id="CHEBI:66914"/>
        <dbReference type="ChEBI" id="CHEBI:132085"/>
        <dbReference type="ChEBI" id="CHEBI:132088"/>
        <dbReference type="EC" id="2.4.1.133"/>
    </reaction>
</comment>
<proteinExistence type="inferred from homology"/>
<evidence type="ECO:0000256" key="16">
    <source>
        <dbReference type="RuleBase" id="RU368121"/>
    </source>
</evidence>
<reference evidence="19 20" key="1">
    <citation type="journal article" date="2017" name="Curr. Biol.">
        <title>The Evolution of Venom by Co-option of Single-Copy Genes.</title>
        <authorList>
            <person name="Martinson E.O."/>
            <person name="Mrinalini"/>
            <person name="Kelkar Y.D."/>
            <person name="Chang C.H."/>
            <person name="Werren J.H."/>
        </authorList>
    </citation>
    <scope>NUCLEOTIDE SEQUENCE [LARGE SCALE GENOMIC DNA]</scope>
    <source>
        <strain evidence="19 20">Alberta</strain>
        <tissue evidence="19">Whole body</tissue>
    </source>
</reference>
<dbReference type="EC" id="2.4.1.-" evidence="16"/>
<dbReference type="SUPFAM" id="SSF53448">
    <property type="entry name" value="Nucleotide-diphospho-sugar transferases"/>
    <property type="match status" value="1"/>
</dbReference>
<evidence type="ECO:0000256" key="12">
    <source>
        <dbReference type="ARBA" id="ARBA00023136"/>
    </source>
</evidence>
<dbReference type="CDD" id="cd00899">
    <property type="entry name" value="b4GalT"/>
    <property type="match status" value="1"/>
</dbReference>
<evidence type="ECO:0000256" key="2">
    <source>
        <dbReference type="ARBA" id="ARBA00004323"/>
    </source>
</evidence>
<accession>A0A232F317</accession>
<keyword evidence="11" id="KW-0333">Golgi apparatus</keyword>
<dbReference type="GO" id="GO:0046872">
    <property type="term" value="F:metal ion binding"/>
    <property type="evidence" value="ECO:0007669"/>
    <property type="project" value="UniProtKB-UniRule"/>
</dbReference>
<keyword evidence="12 16" id="KW-0472">Membrane</keyword>
<comment type="subcellular location">
    <subcellularLocation>
        <location evidence="2">Golgi apparatus membrane</location>
        <topology evidence="2">Single-pass type II membrane protein</topology>
    </subcellularLocation>
    <subcellularLocation>
        <location evidence="16">Membrane</location>
        <topology evidence="16">Single-pass type II membrane protein</topology>
    </subcellularLocation>
</comment>
<comment type="pathway">
    <text evidence="3 16">Protein modification; protein glycosylation.</text>
</comment>
<evidence type="ECO:0000256" key="10">
    <source>
        <dbReference type="ARBA" id="ARBA00022989"/>
    </source>
</evidence>
<dbReference type="Gene3D" id="3.90.550.10">
    <property type="entry name" value="Spore Coat Polysaccharide Biosynthesis Protein SpsA, Chain A"/>
    <property type="match status" value="1"/>
</dbReference>
<evidence type="ECO:0000256" key="8">
    <source>
        <dbReference type="ARBA" id="ARBA00022723"/>
    </source>
</evidence>
<keyword evidence="10 16" id="KW-1133">Transmembrane helix</keyword>
<dbReference type="Pfam" id="PF02709">
    <property type="entry name" value="Glyco_transf_7C"/>
    <property type="match status" value="1"/>
</dbReference>
<protein>
    <recommendedName>
        <fullName evidence="16">Beta-1,4-N-acetylgalactosaminyltransferase</fullName>
        <ecNumber evidence="16">2.4.1.-</ecNumber>
    </recommendedName>
    <alternativeName>
        <fullName evidence="16">Beta-4-GalNAcT</fullName>
    </alternativeName>
</protein>
<evidence type="ECO:0000256" key="14">
    <source>
        <dbReference type="ARBA" id="ARBA00023211"/>
    </source>
</evidence>
<feature type="domain" description="Galactosyltransferase C-terminal" evidence="17">
    <location>
        <begin position="151"/>
        <end position="227"/>
    </location>
</feature>
<evidence type="ECO:0000256" key="9">
    <source>
        <dbReference type="ARBA" id="ARBA00022968"/>
    </source>
</evidence>
<dbReference type="STRING" id="543379.A0A232F317"/>